<sequence length="269" mass="29604">MNGMAGTGKTTIAYTLCHRLESTKQLGACFFCSRISPDCRDVNRVLSTIAYQLSEFSNPYRNKIFEVLSATHNIAQRNIHVQFNELILKPLVSVKDALPADVVVVVDALDECFGGEQIISLLLKSASQLPIKFIVTSRPEPNLTRKMDAFWSSSIHQAVHLHEIERSLVQADISIYLQRALDEFDVSPTSEEIKRLAAYAGSLFIVAATALTTTTTTTTTTTITTTITTTTTTTATTTAITAPTINTAIINIITTKTHGYLTFQSQLYY</sequence>
<dbReference type="EMBL" id="LN679107">
    <property type="protein sequence ID" value="CEL63152.1"/>
    <property type="molecule type" value="Genomic_DNA"/>
</dbReference>
<dbReference type="Pfam" id="PF24883">
    <property type="entry name" value="NPHP3_N"/>
    <property type="match status" value="1"/>
</dbReference>
<dbReference type="Gene3D" id="3.40.50.300">
    <property type="entry name" value="P-loop containing nucleotide triphosphate hydrolases"/>
    <property type="match status" value="1"/>
</dbReference>
<proteinExistence type="predicted"/>
<dbReference type="InterPro" id="IPR056884">
    <property type="entry name" value="NPHP3-like_N"/>
</dbReference>
<dbReference type="PANTHER" id="PTHR10039:SF17">
    <property type="entry name" value="FUNGAL STAND N-TERMINAL GOODBYE DOMAIN-CONTAINING PROTEIN-RELATED"/>
    <property type="match status" value="1"/>
</dbReference>
<keyword evidence="1" id="KW-0677">Repeat</keyword>
<evidence type="ECO:0000259" key="2">
    <source>
        <dbReference type="Pfam" id="PF24883"/>
    </source>
</evidence>
<feature type="domain" description="Nephrocystin 3-like N-terminal" evidence="2">
    <location>
        <begin position="2"/>
        <end position="138"/>
    </location>
</feature>
<dbReference type="SUPFAM" id="SSF52540">
    <property type="entry name" value="P-loop containing nucleoside triphosphate hydrolases"/>
    <property type="match status" value="1"/>
</dbReference>
<evidence type="ECO:0000313" key="3">
    <source>
        <dbReference type="EMBL" id="CEL63152.1"/>
    </source>
</evidence>
<reference evidence="3 4" key="1">
    <citation type="submission" date="2014-11" db="EMBL/GenBank/DDBJ databases">
        <authorList>
            <person name="Wibberg Daniel"/>
        </authorList>
    </citation>
    <scope>NUCLEOTIDE SEQUENCE [LARGE SCALE GENOMIC DNA]</scope>
    <source>
        <strain evidence="3">Rhizoctonia solani AG1-IB 7/3/14</strain>
    </source>
</reference>
<keyword evidence="4" id="KW-1185">Reference proteome</keyword>
<evidence type="ECO:0000256" key="1">
    <source>
        <dbReference type="ARBA" id="ARBA00022737"/>
    </source>
</evidence>
<evidence type="ECO:0000313" key="4">
    <source>
        <dbReference type="Proteomes" id="UP000059188"/>
    </source>
</evidence>
<protein>
    <recommendedName>
        <fullName evidence="2">Nephrocystin 3-like N-terminal domain-containing protein</fullName>
    </recommendedName>
</protein>
<dbReference type="AlphaFoldDB" id="A0A0B7G3Y0"/>
<dbReference type="Proteomes" id="UP000059188">
    <property type="component" value="Unassembled WGS sequence"/>
</dbReference>
<name>A0A0B7G3Y0_THACB</name>
<dbReference type="PANTHER" id="PTHR10039">
    <property type="entry name" value="AMELOGENIN"/>
    <property type="match status" value="1"/>
</dbReference>
<gene>
    <name evidence="3" type="ORF">RSOLAG1IB_05192</name>
</gene>
<accession>A0A0B7G3Y0</accession>
<organism evidence="3 4">
    <name type="scientific">Thanatephorus cucumeris (strain AG1-IB / isolate 7/3/14)</name>
    <name type="common">Lettuce bottom rot fungus</name>
    <name type="synonym">Rhizoctonia solani</name>
    <dbReference type="NCBI Taxonomy" id="1108050"/>
    <lineage>
        <taxon>Eukaryota</taxon>
        <taxon>Fungi</taxon>
        <taxon>Dikarya</taxon>
        <taxon>Basidiomycota</taxon>
        <taxon>Agaricomycotina</taxon>
        <taxon>Agaricomycetes</taxon>
        <taxon>Cantharellales</taxon>
        <taxon>Ceratobasidiaceae</taxon>
        <taxon>Rhizoctonia</taxon>
        <taxon>Rhizoctonia solani AG-1</taxon>
    </lineage>
</organism>
<dbReference type="OrthoDB" id="3027122at2759"/>
<dbReference type="InterPro" id="IPR027417">
    <property type="entry name" value="P-loop_NTPase"/>
</dbReference>